<keyword evidence="2" id="KW-0812">Transmembrane</keyword>
<dbReference type="PANTHER" id="PTHR34786:SF1">
    <property type="entry name" value="OS09G0504900 PROTEIN"/>
    <property type="match status" value="1"/>
</dbReference>
<dbReference type="EMBL" id="KK106288">
    <property type="protein sequence ID" value="KIY91788.1"/>
    <property type="molecule type" value="Genomic_DNA"/>
</dbReference>
<evidence type="ECO:0000313" key="4">
    <source>
        <dbReference type="Proteomes" id="UP000054498"/>
    </source>
</evidence>
<gene>
    <name evidence="3" type="ORF">MNEG_16175</name>
</gene>
<proteinExistence type="predicted"/>
<evidence type="ECO:0000256" key="2">
    <source>
        <dbReference type="SAM" id="Phobius"/>
    </source>
</evidence>
<feature type="non-terminal residue" evidence="3">
    <location>
        <position position="139"/>
    </location>
</feature>
<dbReference type="RefSeq" id="XP_013890808.1">
    <property type="nucleotide sequence ID" value="XM_014035354.1"/>
</dbReference>
<dbReference type="Proteomes" id="UP000054498">
    <property type="component" value="Unassembled WGS sequence"/>
</dbReference>
<keyword evidence="2" id="KW-1133">Transmembrane helix</keyword>
<evidence type="ECO:0000313" key="3">
    <source>
        <dbReference type="EMBL" id="KIY91788.1"/>
    </source>
</evidence>
<feature type="transmembrane region" description="Helical" evidence="2">
    <location>
        <begin position="110"/>
        <end position="134"/>
    </location>
</feature>
<name>A0A0D2K6H1_9CHLO</name>
<keyword evidence="4" id="KW-1185">Reference proteome</keyword>
<sequence>VRRSLRLLCALQLPDCVGELAQQAQRTSQPERQQQQQQQPNAHGPPPKRPRGGGADDPSGSARRAVLLPREAACALVLHRLLAACALLRDAQPAILKAARDLIGQLSMGYFMPFCLAAAAVIARLRVLCAGALANVASA</sequence>
<accession>A0A0D2K6H1</accession>
<feature type="non-terminal residue" evidence="3">
    <location>
        <position position="1"/>
    </location>
</feature>
<dbReference type="KEGG" id="mng:MNEG_16175"/>
<organism evidence="3 4">
    <name type="scientific">Monoraphidium neglectum</name>
    <dbReference type="NCBI Taxonomy" id="145388"/>
    <lineage>
        <taxon>Eukaryota</taxon>
        <taxon>Viridiplantae</taxon>
        <taxon>Chlorophyta</taxon>
        <taxon>core chlorophytes</taxon>
        <taxon>Chlorophyceae</taxon>
        <taxon>CS clade</taxon>
        <taxon>Sphaeropleales</taxon>
        <taxon>Selenastraceae</taxon>
        <taxon>Monoraphidium</taxon>
    </lineage>
</organism>
<reference evidence="3 4" key="1">
    <citation type="journal article" date="2013" name="BMC Genomics">
        <title>Reconstruction of the lipid metabolism for the microalga Monoraphidium neglectum from its genome sequence reveals characteristics suitable for biofuel production.</title>
        <authorList>
            <person name="Bogen C."/>
            <person name="Al-Dilaimi A."/>
            <person name="Albersmeier A."/>
            <person name="Wichmann J."/>
            <person name="Grundmann M."/>
            <person name="Rupp O."/>
            <person name="Lauersen K.J."/>
            <person name="Blifernez-Klassen O."/>
            <person name="Kalinowski J."/>
            <person name="Goesmann A."/>
            <person name="Mussgnug J.H."/>
            <person name="Kruse O."/>
        </authorList>
    </citation>
    <scope>NUCLEOTIDE SEQUENCE [LARGE SCALE GENOMIC DNA]</scope>
    <source>
        <strain evidence="3 4">SAG 48.87</strain>
    </source>
</reference>
<feature type="compositionally biased region" description="Low complexity" evidence="1">
    <location>
        <begin position="22"/>
        <end position="39"/>
    </location>
</feature>
<protein>
    <submittedName>
        <fullName evidence="3">Uncharacterized protein</fullName>
    </submittedName>
</protein>
<feature type="region of interest" description="Disordered" evidence="1">
    <location>
        <begin position="21"/>
        <end position="62"/>
    </location>
</feature>
<dbReference type="PANTHER" id="PTHR34786">
    <property type="entry name" value="OS09G0504900 PROTEIN"/>
    <property type="match status" value="1"/>
</dbReference>
<dbReference type="STRING" id="145388.A0A0D2K6H1"/>
<dbReference type="GeneID" id="25733909"/>
<dbReference type="AlphaFoldDB" id="A0A0D2K6H1"/>
<evidence type="ECO:0000256" key="1">
    <source>
        <dbReference type="SAM" id="MobiDB-lite"/>
    </source>
</evidence>
<keyword evidence="2" id="KW-0472">Membrane</keyword>